<evidence type="ECO:0000256" key="5">
    <source>
        <dbReference type="ARBA" id="ARBA00022628"/>
    </source>
</evidence>
<dbReference type="Pfam" id="PF12637">
    <property type="entry name" value="TSCPD"/>
    <property type="match status" value="1"/>
</dbReference>
<dbReference type="CDD" id="cd02888">
    <property type="entry name" value="RNR_II_dimer"/>
    <property type="match status" value="1"/>
</dbReference>
<dbReference type="SUPFAM" id="SSF51998">
    <property type="entry name" value="PFL-like glycyl radical enzymes"/>
    <property type="match status" value="1"/>
</dbReference>
<dbReference type="GO" id="GO:0071897">
    <property type="term" value="P:DNA biosynthetic process"/>
    <property type="evidence" value="ECO:0007669"/>
    <property type="project" value="UniProtKB-KW"/>
</dbReference>
<evidence type="ECO:0000256" key="3">
    <source>
        <dbReference type="ARBA" id="ARBA00012274"/>
    </source>
</evidence>
<dbReference type="Pfam" id="PF02867">
    <property type="entry name" value="Ribonuc_red_lgC"/>
    <property type="match status" value="1"/>
</dbReference>
<dbReference type="PRINTS" id="PR01183">
    <property type="entry name" value="RIBORDTASEM1"/>
</dbReference>
<gene>
    <name evidence="18" type="ORF">COU08_02255</name>
</gene>
<dbReference type="GO" id="GO:0009263">
    <property type="term" value="P:deoxyribonucleotide biosynthetic process"/>
    <property type="evidence" value="ECO:0007669"/>
    <property type="project" value="UniProtKB-KW"/>
</dbReference>
<evidence type="ECO:0000313" key="19">
    <source>
        <dbReference type="Proteomes" id="UP000228635"/>
    </source>
</evidence>
<dbReference type="Proteomes" id="UP000228635">
    <property type="component" value="Unassembled WGS sequence"/>
</dbReference>
<evidence type="ECO:0000259" key="16">
    <source>
        <dbReference type="Pfam" id="PF02867"/>
    </source>
</evidence>
<evidence type="ECO:0000256" key="6">
    <source>
        <dbReference type="ARBA" id="ARBA00022634"/>
    </source>
</evidence>
<evidence type="ECO:0000256" key="13">
    <source>
        <dbReference type="ARBA" id="ARBA00047754"/>
    </source>
</evidence>
<feature type="domain" description="TSCPD" evidence="17">
    <location>
        <begin position="672"/>
        <end position="774"/>
    </location>
</feature>
<keyword evidence="6 14" id="KW-0237">DNA synthesis</keyword>
<evidence type="ECO:0000256" key="2">
    <source>
        <dbReference type="ARBA" id="ARBA00007405"/>
    </source>
</evidence>
<dbReference type="SUPFAM" id="SSF48168">
    <property type="entry name" value="R1 subunit of ribonucleotide reductase, N-terminal domain"/>
    <property type="match status" value="1"/>
</dbReference>
<evidence type="ECO:0000256" key="4">
    <source>
        <dbReference type="ARBA" id="ARBA00014409"/>
    </source>
</evidence>
<evidence type="ECO:0000256" key="11">
    <source>
        <dbReference type="ARBA" id="ARBA00023285"/>
    </source>
</evidence>
<keyword evidence="10" id="KW-1015">Disulfide bond</keyword>
<evidence type="ECO:0000259" key="17">
    <source>
        <dbReference type="Pfam" id="PF12637"/>
    </source>
</evidence>
<evidence type="ECO:0000256" key="10">
    <source>
        <dbReference type="ARBA" id="ARBA00023157"/>
    </source>
</evidence>
<evidence type="ECO:0000256" key="8">
    <source>
        <dbReference type="ARBA" id="ARBA00023002"/>
    </source>
</evidence>
<feature type="domain" description="Ribonucleotide reductase large subunit C-terminal" evidence="16">
    <location>
        <begin position="138"/>
        <end position="622"/>
    </location>
</feature>
<dbReference type="InterPro" id="IPR008926">
    <property type="entry name" value="RNR_R1-su_N"/>
</dbReference>
<dbReference type="EC" id="1.17.4.1" evidence="3 14"/>
<reference evidence="19" key="1">
    <citation type="submission" date="2017-09" db="EMBL/GenBank/DDBJ databases">
        <title>Depth-based differentiation of microbial function through sediment-hosted aquifers and enrichment of novel symbionts in the deep terrestrial subsurface.</title>
        <authorList>
            <person name="Probst A.J."/>
            <person name="Ladd B."/>
            <person name="Jarett J.K."/>
            <person name="Geller-Mcgrath D.E."/>
            <person name="Sieber C.M.K."/>
            <person name="Emerson J.B."/>
            <person name="Anantharaman K."/>
            <person name="Thomas B.C."/>
            <person name="Malmstrom R."/>
            <person name="Stieglmeier M."/>
            <person name="Klingl A."/>
            <person name="Woyke T."/>
            <person name="Ryan C.M."/>
            <person name="Banfield J.F."/>
        </authorList>
    </citation>
    <scope>NUCLEOTIDE SEQUENCE [LARGE SCALE GENOMIC DNA]</scope>
</reference>
<evidence type="ECO:0000256" key="12">
    <source>
        <dbReference type="ARBA" id="ARBA00025437"/>
    </source>
</evidence>
<dbReference type="GO" id="GO:0005524">
    <property type="term" value="F:ATP binding"/>
    <property type="evidence" value="ECO:0007669"/>
    <property type="project" value="InterPro"/>
</dbReference>
<dbReference type="PANTHER" id="PTHR43371">
    <property type="entry name" value="VITAMIN B12-DEPENDENT RIBONUCLEOTIDE REDUCTASE"/>
    <property type="match status" value="1"/>
</dbReference>
<evidence type="ECO:0000256" key="14">
    <source>
        <dbReference type="RuleBase" id="RU364064"/>
    </source>
</evidence>
<comment type="similarity">
    <text evidence="2 14">Belongs to the ribonucleoside diphosphate reductase class-2 family.</text>
</comment>
<proteinExistence type="inferred from homology"/>
<feature type="domain" description="Ribonucleotide reductase large subunit N-terminal" evidence="15">
    <location>
        <begin position="53"/>
        <end position="133"/>
    </location>
</feature>
<dbReference type="Pfam" id="PF00317">
    <property type="entry name" value="Ribonuc_red_lgN"/>
    <property type="match status" value="1"/>
</dbReference>
<accession>A0A2M6WI33</accession>
<evidence type="ECO:0000256" key="7">
    <source>
        <dbReference type="ARBA" id="ARBA00022741"/>
    </source>
</evidence>
<dbReference type="InterPro" id="IPR013344">
    <property type="entry name" value="RNR_NrdJ/NrdZ"/>
</dbReference>
<keyword evidence="8 14" id="KW-0560">Oxidoreductase</keyword>
<dbReference type="InterPro" id="IPR000788">
    <property type="entry name" value="RNR_lg_C"/>
</dbReference>
<dbReference type="AlphaFoldDB" id="A0A2M6WI33"/>
<comment type="caution">
    <text evidence="18">The sequence shown here is derived from an EMBL/GenBank/DDBJ whole genome shotgun (WGS) entry which is preliminary data.</text>
</comment>
<keyword evidence="5 14" id="KW-0846">Cobalamin</keyword>
<dbReference type="NCBIfam" id="TIGR02504">
    <property type="entry name" value="NrdJ_Z"/>
    <property type="match status" value="1"/>
</dbReference>
<keyword evidence="7 14" id="KW-0547">Nucleotide-binding</keyword>
<comment type="function">
    <text evidence="12 14">Catalyzes the reduction of ribonucleotides to deoxyribonucleotides. May function to provide a pool of deoxyribonucleotide precursors for DNA repair during oxygen limitation and/or for immediate growth after restoration of oxygen.</text>
</comment>
<dbReference type="PANTHER" id="PTHR43371:SF1">
    <property type="entry name" value="RIBONUCLEOSIDE-DIPHOSPHATE REDUCTASE"/>
    <property type="match status" value="1"/>
</dbReference>
<name>A0A2M6WI33_9BACT</name>
<comment type="cofactor">
    <cofactor evidence="1 14">
        <name>adenosylcob(III)alamin</name>
        <dbReference type="ChEBI" id="CHEBI:18408"/>
    </cofactor>
</comment>
<dbReference type="GO" id="GO:0031419">
    <property type="term" value="F:cobalamin binding"/>
    <property type="evidence" value="ECO:0007669"/>
    <property type="project" value="UniProtKB-KW"/>
</dbReference>
<dbReference type="GO" id="GO:0004748">
    <property type="term" value="F:ribonucleoside-diphosphate reductase activity, thioredoxin disulfide as acceptor"/>
    <property type="evidence" value="ECO:0007669"/>
    <property type="project" value="UniProtKB-EC"/>
</dbReference>
<evidence type="ECO:0000313" key="18">
    <source>
        <dbReference type="EMBL" id="PIT92459.1"/>
    </source>
</evidence>
<keyword evidence="11 14" id="KW-0170">Cobalt</keyword>
<keyword evidence="9" id="KW-0215">Deoxyribonucleotide synthesis</keyword>
<evidence type="ECO:0000256" key="1">
    <source>
        <dbReference type="ARBA" id="ARBA00001922"/>
    </source>
</evidence>
<dbReference type="InterPro" id="IPR013509">
    <property type="entry name" value="RNR_lsu_N"/>
</dbReference>
<sequence>MANKKTNARKGAIKKVAKKVVRKAKVKTATRTKKPTKQKRDKLFFSDKAINELYSENALKMMKKRYLNTWKDGNQETPAEMIKRISHALAEVEKNYGHDNRFIKKTEENFFEILAKHEYTPAGRTVTNVGSPTPLIANCIVLPIFDSMKSIFQTLKDAALLQQAGSGLGFDFSHLRPAYSKTKKSNGLSSGPVSFLKVYNEAFGVIKQQGRHGANMAMMQIDHPDVIDFIRCKQSESDIRNFNISIKVTDEFMKQVTEKPDTQWYCMWNDKKMKPQRVLRAANGSVMGAETIDITAKQLFDEIVENAWNNGEPGIVFIDEVNRTNPLPGLGPIDCSNPCGEQFLHHYDNCNLGSINLAKFVTNKKMDWNRLRFVTKTATRMMDNVIDLFDFPVQQVTDLAQRNRRIGLGIMGFADMLYQLEIPYNSEEGRKMGEKAMRTINEAAHQASQVIAKEKGIFANHDLSIFKKKNVKMRNAALTTVAPTGSISMMLDCSSGIEPVFALAFIKQDKDGQQYPYLNKYFEEAIKNHRIQKPLVEKIKEEIKNTGSIQHMEELPKKLRDIFVVAMDIEAEDHMKMQASFQKHVDNSISKTINFPNSATREQVAEGYITAWKSGCKSCTVYRDGSRNIQILNLGDGKNIKAPTEIGKVTKKEEVPVLNLSIDKGKLARRKRPEIMHGKTYQVKTGYGKLYVTINDDEYGAPFEVFATIGKSGGFYAEVSEGICRLISSSLRAGVKIESIIKDLKGIRGPMPVMTNKGTVLSLSDAIGQVLEEHVTTKEETKMLSENKAVNVNELIMIKSDSERNDGTGIELTSSSTPSIADNGLMPGCPDCGAHLQMAEGCISCRQCGFTRCL</sequence>
<dbReference type="InterPro" id="IPR024434">
    <property type="entry name" value="TSCPD_dom"/>
</dbReference>
<organism evidence="18 19">
    <name type="scientific">Candidatus Harrisonbacteria bacterium CG10_big_fil_rev_8_21_14_0_10_42_17</name>
    <dbReference type="NCBI Taxonomy" id="1974584"/>
    <lineage>
        <taxon>Bacteria</taxon>
        <taxon>Candidatus Harrisoniibacteriota</taxon>
    </lineage>
</organism>
<dbReference type="Gene3D" id="3.20.70.20">
    <property type="match status" value="1"/>
</dbReference>
<evidence type="ECO:0000259" key="15">
    <source>
        <dbReference type="Pfam" id="PF00317"/>
    </source>
</evidence>
<dbReference type="UniPathway" id="UPA00326"/>
<protein>
    <recommendedName>
        <fullName evidence="4 14">Vitamin B12-dependent ribonucleotide reductase</fullName>
        <ecNumber evidence="3 14">1.17.4.1</ecNumber>
    </recommendedName>
</protein>
<dbReference type="EMBL" id="PFBA01000021">
    <property type="protein sequence ID" value="PIT92459.1"/>
    <property type="molecule type" value="Genomic_DNA"/>
</dbReference>
<comment type="catalytic activity">
    <reaction evidence="13 14">
        <text>a 2'-deoxyribonucleoside 5'-diphosphate + [thioredoxin]-disulfide + H2O = a ribonucleoside 5'-diphosphate + [thioredoxin]-dithiol</text>
        <dbReference type="Rhea" id="RHEA:23252"/>
        <dbReference type="Rhea" id="RHEA-COMP:10698"/>
        <dbReference type="Rhea" id="RHEA-COMP:10700"/>
        <dbReference type="ChEBI" id="CHEBI:15377"/>
        <dbReference type="ChEBI" id="CHEBI:29950"/>
        <dbReference type="ChEBI" id="CHEBI:50058"/>
        <dbReference type="ChEBI" id="CHEBI:57930"/>
        <dbReference type="ChEBI" id="CHEBI:73316"/>
        <dbReference type="EC" id="1.17.4.1"/>
    </reaction>
</comment>
<dbReference type="InterPro" id="IPR050862">
    <property type="entry name" value="RdRp_reductase_class-2"/>
</dbReference>
<evidence type="ECO:0000256" key="9">
    <source>
        <dbReference type="ARBA" id="ARBA00023116"/>
    </source>
</evidence>